<dbReference type="Proteomes" id="UP001500507">
    <property type="component" value="Unassembled WGS sequence"/>
</dbReference>
<accession>A0ABN1MER0</accession>
<proteinExistence type="predicted"/>
<dbReference type="RefSeq" id="WP_343763931.1">
    <property type="nucleotide sequence ID" value="NZ_BAAAFG010000002.1"/>
</dbReference>
<evidence type="ECO:0000313" key="1">
    <source>
        <dbReference type="EMBL" id="GAA0871567.1"/>
    </source>
</evidence>
<comment type="caution">
    <text evidence="1">The sequence shown here is derived from an EMBL/GenBank/DDBJ whole genome shotgun (WGS) entry which is preliminary data.</text>
</comment>
<gene>
    <name evidence="1" type="ORF">GCM10009117_07130</name>
</gene>
<protein>
    <recommendedName>
        <fullName evidence="3">Lipoprotein</fullName>
    </recommendedName>
</protein>
<reference evidence="1 2" key="1">
    <citation type="journal article" date="2019" name="Int. J. Syst. Evol. Microbiol.">
        <title>The Global Catalogue of Microorganisms (GCM) 10K type strain sequencing project: providing services to taxonomists for standard genome sequencing and annotation.</title>
        <authorList>
            <consortium name="The Broad Institute Genomics Platform"/>
            <consortium name="The Broad Institute Genome Sequencing Center for Infectious Disease"/>
            <person name="Wu L."/>
            <person name="Ma J."/>
        </authorList>
    </citation>
    <scope>NUCLEOTIDE SEQUENCE [LARGE SCALE GENOMIC DNA]</scope>
    <source>
        <strain evidence="1 2">JCM 16082</strain>
    </source>
</reference>
<dbReference type="EMBL" id="BAAAFG010000002">
    <property type="protein sequence ID" value="GAA0871567.1"/>
    <property type="molecule type" value="Genomic_DNA"/>
</dbReference>
<evidence type="ECO:0008006" key="3">
    <source>
        <dbReference type="Google" id="ProtNLM"/>
    </source>
</evidence>
<name>A0ABN1MER0_9FLAO</name>
<keyword evidence="2" id="KW-1185">Reference proteome</keyword>
<organism evidence="1 2">
    <name type="scientific">Gangjinia marincola</name>
    <dbReference type="NCBI Taxonomy" id="578463"/>
    <lineage>
        <taxon>Bacteria</taxon>
        <taxon>Pseudomonadati</taxon>
        <taxon>Bacteroidota</taxon>
        <taxon>Flavobacteriia</taxon>
        <taxon>Flavobacteriales</taxon>
        <taxon>Flavobacteriaceae</taxon>
        <taxon>Gangjinia</taxon>
    </lineage>
</organism>
<sequence>MIAVILSSCGKSNYCSKEIIRLTSINLPDEAYLQNIECYDNLEYQFIFEYQILDFSVIDQFIEQNELIQYSNEKLSPIDNEQYSIIKALEEYFSPNRHYPRQKSTYYIQRENYSIVLDKNNGKFIGVVEN</sequence>
<evidence type="ECO:0000313" key="2">
    <source>
        <dbReference type="Proteomes" id="UP001500507"/>
    </source>
</evidence>